<dbReference type="Proteomes" id="UP001161438">
    <property type="component" value="Chromosome 15"/>
</dbReference>
<protein>
    <submittedName>
        <fullName evidence="2">Uncharacterized protein</fullName>
    </submittedName>
</protein>
<feature type="compositionally biased region" description="Polar residues" evidence="1">
    <location>
        <begin position="1"/>
        <end position="14"/>
    </location>
</feature>
<sequence length="73" mass="7886">MESITTGRPNSLDSSAEDVLEPPDSSTEVILPASEMVKGRFDSIGNGMLSSQETGQTAIDMMVQNNKLLDNRK</sequence>
<feature type="region of interest" description="Disordered" evidence="1">
    <location>
        <begin position="1"/>
        <end position="27"/>
    </location>
</feature>
<reference evidence="2" key="1">
    <citation type="submission" date="2022-10" db="EMBL/GenBank/DDBJ databases">
        <authorList>
            <person name="Byrne P K."/>
        </authorList>
    </citation>
    <scope>NUCLEOTIDE SEQUENCE</scope>
    <source>
        <strain evidence="2">IFO1815</strain>
    </source>
</reference>
<gene>
    <name evidence="2" type="primary">SMKI15G0790</name>
    <name evidence="2" type="ORF">SMKI_15G0790</name>
</gene>
<name>A0AA35NEU2_SACMI</name>
<dbReference type="RefSeq" id="XP_056079361.1">
    <property type="nucleotide sequence ID" value="XM_056225554.1"/>
</dbReference>
<evidence type="ECO:0000256" key="1">
    <source>
        <dbReference type="SAM" id="MobiDB-lite"/>
    </source>
</evidence>
<proteinExistence type="predicted"/>
<evidence type="ECO:0000313" key="3">
    <source>
        <dbReference type="Proteomes" id="UP001161438"/>
    </source>
</evidence>
<dbReference type="AlphaFoldDB" id="A0AA35NEU2"/>
<dbReference type="EMBL" id="OX365771">
    <property type="protein sequence ID" value="CAI4036241.1"/>
    <property type="molecule type" value="Genomic_DNA"/>
</dbReference>
<dbReference type="GeneID" id="80921149"/>
<accession>A0AA35NEU2</accession>
<evidence type="ECO:0000313" key="2">
    <source>
        <dbReference type="EMBL" id="CAI4036241.1"/>
    </source>
</evidence>
<keyword evidence="3" id="KW-1185">Reference proteome</keyword>
<organism evidence="2 3">
    <name type="scientific">Saccharomyces mikatae IFO 1815</name>
    <dbReference type="NCBI Taxonomy" id="226126"/>
    <lineage>
        <taxon>Eukaryota</taxon>
        <taxon>Fungi</taxon>
        <taxon>Dikarya</taxon>
        <taxon>Ascomycota</taxon>
        <taxon>Saccharomycotina</taxon>
        <taxon>Saccharomycetes</taxon>
        <taxon>Saccharomycetales</taxon>
        <taxon>Saccharomycetaceae</taxon>
        <taxon>Saccharomyces</taxon>
    </lineage>
</organism>